<proteinExistence type="inferred from homology"/>
<organism evidence="5">
    <name type="scientific">Soboliphyme baturini</name>
    <dbReference type="NCBI Taxonomy" id="241478"/>
    <lineage>
        <taxon>Eukaryota</taxon>
        <taxon>Metazoa</taxon>
        <taxon>Ecdysozoa</taxon>
        <taxon>Nematoda</taxon>
        <taxon>Enoplea</taxon>
        <taxon>Dorylaimia</taxon>
        <taxon>Dioctophymatida</taxon>
        <taxon>Dioctophymatoidea</taxon>
        <taxon>Soboliphymatidae</taxon>
        <taxon>Soboliphyme</taxon>
    </lineage>
</organism>
<evidence type="ECO:0000256" key="1">
    <source>
        <dbReference type="ARBA" id="ARBA00006270"/>
    </source>
</evidence>
<evidence type="ECO:0000313" key="3">
    <source>
        <dbReference type="EMBL" id="VDP24037.1"/>
    </source>
</evidence>
<dbReference type="PANTHER" id="PTHR47978">
    <property type="match status" value="1"/>
</dbReference>
<gene>
    <name evidence="3" type="ORF">SBAD_LOCUS9575</name>
</gene>
<dbReference type="GO" id="GO:0005525">
    <property type="term" value="F:GTP binding"/>
    <property type="evidence" value="ECO:0007669"/>
    <property type="project" value="InterPro"/>
</dbReference>
<evidence type="ECO:0000256" key="2">
    <source>
        <dbReference type="ARBA" id="ARBA00022741"/>
    </source>
</evidence>
<dbReference type="SMART" id="SM00175">
    <property type="entry name" value="RAB"/>
    <property type="match status" value="1"/>
</dbReference>
<dbReference type="InterPro" id="IPR027417">
    <property type="entry name" value="P-loop_NTPase"/>
</dbReference>
<dbReference type="SMART" id="SM00173">
    <property type="entry name" value="RAS"/>
    <property type="match status" value="1"/>
</dbReference>
<evidence type="ECO:0000313" key="4">
    <source>
        <dbReference type="Proteomes" id="UP000270296"/>
    </source>
</evidence>
<dbReference type="OrthoDB" id="63533at2759"/>
<reference evidence="5" key="1">
    <citation type="submission" date="2016-06" db="UniProtKB">
        <authorList>
            <consortium name="WormBaseParasite"/>
        </authorList>
    </citation>
    <scope>IDENTIFICATION</scope>
</reference>
<name>A0A183J127_9BILA</name>
<protein>
    <submittedName>
        <fullName evidence="5">Ras-related protein Rab-5B</fullName>
    </submittedName>
</protein>
<dbReference type="PROSITE" id="PS51419">
    <property type="entry name" value="RAB"/>
    <property type="match status" value="1"/>
</dbReference>
<dbReference type="SMART" id="SM00174">
    <property type="entry name" value="RHO"/>
    <property type="match status" value="1"/>
</dbReference>
<reference evidence="3 4" key="2">
    <citation type="submission" date="2018-11" db="EMBL/GenBank/DDBJ databases">
        <authorList>
            <consortium name="Pathogen Informatics"/>
        </authorList>
    </citation>
    <scope>NUCLEOTIDE SEQUENCE [LARGE SCALE GENOMIC DNA]</scope>
</reference>
<dbReference type="Gene3D" id="3.40.50.300">
    <property type="entry name" value="P-loop containing nucleotide triphosphate hydrolases"/>
    <property type="match status" value="1"/>
</dbReference>
<evidence type="ECO:0000313" key="5">
    <source>
        <dbReference type="WBParaSite" id="SBAD_0000992301-mRNA-1"/>
    </source>
</evidence>
<dbReference type="Pfam" id="PF00071">
    <property type="entry name" value="Ras"/>
    <property type="match status" value="1"/>
</dbReference>
<keyword evidence="4" id="KW-1185">Reference proteome</keyword>
<dbReference type="PROSITE" id="PS51421">
    <property type="entry name" value="RAS"/>
    <property type="match status" value="1"/>
</dbReference>
<dbReference type="GO" id="GO:0003924">
    <property type="term" value="F:GTPase activity"/>
    <property type="evidence" value="ECO:0007669"/>
    <property type="project" value="InterPro"/>
</dbReference>
<dbReference type="EMBL" id="UZAM01012888">
    <property type="protein sequence ID" value="VDP24037.1"/>
    <property type="molecule type" value="Genomic_DNA"/>
</dbReference>
<comment type="similarity">
    <text evidence="1">Belongs to the small GTPase superfamily. Rab family.</text>
</comment>
<dbReference type="Proteomes" id="UP000270296">
    <property type="component" value="Unassembled WGS sequence"/>
</dbReference>
<sequence length="118" mass="13459">MYYRGAQAAIVVYDITNQESFTKAKNWVRELQRQANPNIVIALAGNKADLANKRMVEYEEAHSYAEDNGLLFMETSAKTAMNVNDVFLAIGKQLLSHPFFALCLKVVERMFLPFFVTF</sequence>
<dbReference type="SUPFAM" id="SSF52540">
    <property type="entry name" value="P-loop containing nucleoside triphosphate hydrolases"/>
    <property type="match status" value="1"/>
</dbReference>
<accession>A0A183J127</accession>
<dbReference type="FunFam" id="3.40.50.300:FF:001447">
    <property type="entry name" value="Ras-related protein Rab-1B"/>
    <property type="match status" value="1"/>
</dbReference>
<dbReference type="AlphaFoldDB" id="A0A183J127"/>
<dbReference type="WBParaSite" id="SBAD_0000992301-mRNA-1">
    <property type="protein sequence ID" value="SBAD_0000992301-mRNA-1"/>
    <property type="gene ID" value="SBAD_0000992301"/>
</dbReference>
<keyword evidence="2" id="KW-0547">Nucleotide-binding</keyword>
<dbReference type="InterPro" id="IPR001806">
    <property type="entry name" value="Small_GTPase"/>
</dbReference>